<gene>
    <name evidence="2" type="ORF">NQ314_006724</name>
</gene>
<feature type="compositionally biased region" description="Basic and acidic residues" evidence="1">
    <location>
        <begin position="99"/>
        <end position="117"/>
    </location>
</feature>
<comment type="caution">
    <text evidence="2">The sequence shown here is derived from an EMBL/GenBank/DDBJ whole genome shotgun (WGS) entry which is preliminary data.</text>
</comment>
<sequence>MSLHNKQPVASTRHRSSSVRSRPRSLSYYGSNTVPYSSSYSNSSNPYSSISNYNSYSANYQSPYFSNDYRGTSSGLGYASLKIPAKSSSNTPGYSKTYDNNRDYIKNDDHISRRDAAKTNVYNRNRSLSRSRNSLSSGGMGSRSISLTSLNSEGYVVSN</sequence>
<dbReference type="Proteomes" id="UP001162156">
    <property type="component" value="Unassembled WGS sequence"/>
</dbReference>
<proteinExistence type="predicted"/>
<protein>
    <submittedName>
        <fullName evidence="2">Uncharacterized protein</fullName>
    </submittedName>
</protein>
<feature type="compositionally biased region" description="Polar residues" evidence="1">
    <location>
        <begin position="1"/>
        <end position="10"/>
    </location>
</feature>
<feature type="compositionally biased region" description="Polar residues" evidence="1">
    <location>
        <begin position="86"/>
        <end position="98"/>
    </location>
</feature>
<feature type="compositionally biased region" description="Basic residues" evidence="1">
    <location>
        <begin position="12"/>
        <end position="23"/>
    </location>
</feature>
<reference evidence="2" key="1">
    <citation type="journal article" date="2023" name="Insect Mol. Biol.">
        <title>Genome sequencing provides insights into the evolution of gene families encoding plant cell wall-degrading enzymes in longhorned beetles.</title>
        <authorList>
            <person name="Shin N.R."/>
            <person name="Okamura Y."/>
            <person name="Kirsch R."/>
            <person name="Pauchet Y."/>
        </authorList>
    </citation>
    <scope>NUCLEOTIDE SEQUENCE</scope>
    <source>
        <strain evidence="2">RBIC_L_NR</strain>
    </source>
</reference>
<feature type="region of interest" description="Disordered" evidence="1">
    <location>
        <begin position="1"/>
        <end position="45"/>
    </location>
</feature>
<feature type="region of interest" description="Disordered" evidence="1">
    <location>
        <begin position="82"/>
        <end position="143"/>
    </location>
</feature>
<evidence type="ECO:0000313" key="2">
    <source>
        <dbReference type="EMBL" id="KAJ8956486.1"/>
    </source>
</evidence>
<evidence type="ECO:0000313" key="3">
    <source>
        <dbReference type="Proteomes" id="UP001162156"/>
    </source>
</evidence>
<dbReference type="AlphaFoldDB" id="A0AAV8YZG1"/>
<keyword evidence="3" id="KW-1185">Reference proteome</keyword>
<evidence type="ECO:0000256" key="1">
    <source>
        <dbReference type="SAM" id="MobiDB-lite"/>
    </source>
</evidence>
<name>A0AAV8YZG1_9CUCU</name>
<feature type="compositionally biased region" description="Low complexity" evidence="1">
    <location>
        <begin position="24"/>
        <end position="45"/>
    </location>
</feature>
<dbReference type="EMBL" id="JANEYF010001814">
    <property type="protein sequence ID" value="KAJ8956486.1"/>
    <property type="molecule type" value="Genomic_DNA"/>
</dbReference>
<feature type="compositionally biased region" description="Low complexity" evidence="1">
    <location>
        <begin position="123"/>
        <end position="143"/>
    </location>
</feature>
<accession>A0AAV8YZG1</accession>
<organism evidence="2 3">
    <name type="scientific">Rhamnusium bicolor</name>
    <dbReference type="NCBI Taxonomy" id="1586634"/>
    <lineage>
        <taxon>Eukaryota</taxon>
        <taxon>Metazoa</taxon>
        <taxon>Ecdysozoa</taxon>
        <taxon>Arthropoda</taxon>
        <taxon>Hexapoda</taxon>
        <taxon>Insecta</taxon>
        <taxon>Pterygota</taxon>
        <taxon>Neoptera</taxon>
        <taxon>Endopterygota</taxon>
        <taxon>Coleoptera</taxon>
        <taxon>Polyphaga</taxon>
        <taxon>Cucujiformia</taxon>
        <taxon>Chrysomeloidea</taxon>
        <taxon>Cerambycidae</taxon>
        <taxon>Lepturinae</taxon>
        <taxon>Rhagiini</taxon>
        <taxon>Rhamnusium</taxon>
    </lineage>
</organism>